<dbReference type="AlphaFoldDB" id="A0A246JJY0"/>
<keyword evidence="2" id="KW-1185">Reference proteome</keyword>
<proteinExistence type="predicted"/>
<reference evidence="1 2" key="1">
    <citation type="journal article" date="2002" name="Int. J. Syst. Evol. Microbiol.">
        <title>Sphingopyxis witflariensis sp. nov., isolated from activated sludge.</title>
        <authorList>
            <person name="Kampfer P."/>
            <person name="Witzenberger R."/>
            <person name="Denner E.B."/>
            <person name="Busse H.J."/>
            <person name="Neef A."/>
        </authorList>
    </citation>
    <scope>NUCLEOTIDE SEQUENCE [LARGE SCALE GENOMIC DNA]</scope>
    <source>
        <strain evidence="1 2">DSM 14551</strain>
    </source>
</reference>
<comment type="caution">
    <text evidence="1">The sequence shown here is derived from an EMBL/GenBank/DDBJ whole genome shotgun (WGS) entry which is preliminary data.</text>
</comment>
<evidence type="ECO:0000313" key="2">
    <source>
        <dbReference type="Proteomes" id="UP000197097"/>
    </source>
</evidence>
<accession>A0A246JJY0</accession>
<evidence type="ECO:0000313" key="1">
    <source>
        <dbReference type="EMBL" id="OWQ92907.1"/>
    </source>
</evidence>
<gene>
    <name evidence="1" type="ORF">CDQ91_17320</name>
</gene>
<dbReference type="Proteomes" id="UP000197097">
    <property type="component" value="Unassembled WGS sequence"/>
</dbReference>
<sequence length="170" mass="18042">MAERGEDPLAIHVIAASALQVLRDLIKKAGDDYVEQVLKIGAFTVASARVNGESVNLPSNAEMDAVVDTAVNGIKAGTVTQAADLVINLNAAGRRALLDSIVKPYNFLKHADNDPLATLDETDIDPDHVIGHALSALTMVSPGKPLPDTIKPYLERRDLLAPEQSSEAQA</sequence>
<dbReference type="EMBL" id="NISJ01000011">
    <property type="protein sequence ID" value="OWQ92907.1"/>
    <property type="molecule type" value="Genomic_DNA"/>
</dbReference>
<name>A0A246JJY0_9SPHN</name>
<organism evidence="1 2">
    <name type="scientific">Sphingopyxis witflariensis</name>
    <dbReference type="NCBI Taxonomy" id="173675"/>
    <lineage>
        <taxon>Bacteria</taxon>
        <taxon>Pseudomonadati</taxon>
        <taxon>Pseudomonadota</taxon>
        <taxon>Alphaproteobacteria</taxon>
        <taxon>Sphingomonadales</taxon>
        <taxon>Sphingomonadaceae</taxon>
        <taxon>Sphingopyxis</taxon>
    </lineage>
</organism>
<protein>
    <submittedName>
        <fullName evidence="1">Uncharacterized protein</fullName>
    </submittedName>
</protein>